<evidence type="ECO:0000313" key="1">
    <source>
        <dbReference type="EMBL" id="KAK9812946.1"/>
    </source>
</evidence>
<dbReference type="Proteomes" id="UP001489004">
    <property type="component" value="Unassembled WGS sequence"/>
</dbReference>
<accession>A0AAW1PTW6</accession>
<reference evidence="1 2" key="1">
    <citation type="journal article" date="2024" name="Nat. Commun.">
        <title>Phylogenomics reveals the evolutionary origins of lichenization in chlorophyte algae.</title>
        <authorList>
            <person name="Puginier C."/>
            <person name="Libourel C."/>
            <person name="Otte J."/>
            <person name="Skaloud P."/>
            <person name="Haon M."/>
            <person name="Grisel S."/>
            <person name="Petersen M."/>
            <person name="Berrin J.G."/>
            <person name="Delaux P.M."/>
            <person name="Dal Grande F."/>
            <person name="Keller J."/>
        </authorList>
    </citation>
    <scope>NUCLEOTIDE SEQUENCE [LARGE SCALE GENOMIC DNA]</scope>
    <source>
        <strain evidence="1 2">SAG 2043</strain>
    </source>
</reference>
<keyword evidence="2" id="KW-1185">Reference proteome</keyword>
<protein>
    <submittedName>
        <fullName evidence="1">Uncharacterized protein</fullName>
    </submittedName>
</protein>
<name>A0AAW1PTW6_9CHLO</name>
<sequence>MCAYRSLSATTDNDACELLQSCLPLLTEAGSFSTKDLQCICQGIKAATVDLCYSVKHAADLLVLRQREAQIYTVLLSLAGKHRARLAESLTYPKGASINASLASSPPAGSVLAELLQICASAAQSTTASRAVVMQLAGRCACASGSAAEALLGFLAGLVLKAACMAARRIAAVAAFDCMFVHAGALSSEAWQLCMNLLQDCLHPAALDAEVQQAAVIATGRLLMQAAEVCDNRGCAEQLLAALLQLYVQTTGNRTTAIGGERVQKVLHIFFHGYRDCSTSSSCLTSAIVALLQQAAQDQVLLINMRDMALFSNPTQPDAVDALRLRCKFAMRLIVSSVSSCEVCIAVAASLQCTFPCLSAANVQAWLEQ</sequence>
<comment type="caution">
    <text evidence="1">The sequence shown here is derived from an EMBL/GenBank/DDBJ whole genome shotgun (WGS) entry which is preliminary data.</text>
</comment>
<dbReference type="EMBL" id="JALJOR010000008">
    <property type="protein sequence ID" value="KAK9812946.1"/>
    <property type="molecule type" value="Genomic_DNA"/>
</dbReference>
<dbReference type="AlphaFoldDB" id="A0AAW1PTW6"/>
<proteinExistence type="predicted"/>
<evidence type="ECO:0000313" key="2">
    <source>
        <dbReference type="Proteomes" id="UP001489004"/>
    </source>
</evidence>
<organism evidence="1 2">
    <name type="scientific">[Myrmecia] bisecta</name>
    <dbReference type="NCBI Taxonomy" id="41462"/>
    <lineage>
        <taxon>Eukaryota</taxon>
        <taxon>Viridiplantae</taxon>
        <taxon>Chlorophyta</taxon>
        <taxon>core chlorophytes</taxon>
        <taxon>Trebouxiophyceae</taxon>
        <taxon>Trebouxiales</taxon>
        <taxon>Trebouxiaceae</taxon>
        <taxon>Myrmecia</taxon>
    </lineage>
</organism>
<gene>
    <name evidence="1" type="ORF">WJX72_006146</name>
</gene>